<dbReference type="RefSeq" id="WP_306990275.1">
    <property type="nucleotide sequence ID" value="NZ_JAUSUT010000001.1"/>
</dbReference>
<keyword evidence="2" id="KW-1185">Reference proteome</keyword>
<proteinExistence type="predicted"/>
<gene>
    <name evidence="1" type="ORF">FB470_001729</name>
</gene>
<protein>
    <submittedName>
        <fullName evidence="1">Uncharacterized protein</fullName>
    </submittedName>
</protein>
<evidence type="ECO:0000313" key="2">
    <source>
        <dbReference type="Proteomes" id="UP001229651"/>
    </source>
</evidence>
<evidence type="ECO:0000313" key="1">
    <source>
        <dbReference type="EMBL" id="MDQ0377735.1"/>
    </source>
</evidence>
<accession>A0ABU0ER08</accession>
<dbReference type="Proteomes" id="UP001229651">
    <property type="component" value="Unassembled WGS sequence"/>
</dbReference>
<sequence>MDLIRRMGYAVGRVVGGTLRLVNAITGIPAGGWTQSRHGNARDQRRR</sequence>
<comment type="caution">
    <text evidence="1">The sequence shown here is derived from an EMBL/GenBank/DDBJ whole genome shotgun (WGS) entry which is preliminary data.</text>
</comment>
<organism evidence="1 2">
    <name type="scientific">Amycolatopsis thermophila</name>
    <dbReference type="NCBI Taxonomy" id="206084"/>
    <lineage>
        <taxon>Bacteria</taxon>
        <taxon>Bacillati</taxon>
        <taxon>Actinomycetota</taxon>
        <taxon>Actinomycetes</taxon>
        <taxon>Pseudonocardiales</taxon>
        <taxon>Pseudonocardiaceae</taxon>
        <taxon>Amycolatopsis</taxon>
    </lineage>
</organism>
<name>A0ABU0ER08_9PSEU</name>
<reference evidence="1 2" key="1">
    <citation type="submission" date="2023-07" db="EMBL/GenBank/DDBJ databases">
        <title>Sequencing the genomes of 1000 actinobacteria strains.</title>
        <authorList>
            <person name="Klenk H.-P."/>
        </authorList>
    </citation>
    <scope>NUCLEOTIDE SEQUENCE [LARGE SCALE GENOMIC DNA]</scope>
    <source>
        <strain evidence="1 2">DSM 45805</strain>
    </source>
</reference>
<dbReference type="EMBL" id="JAUSUT010000001">
    <property type="protein sequence ID" value="MDQ0377735.1"/>
    <property type="molecule type" value="Genomic_DNA"/>
</dbReference>